<keyword evidence="5" id="KW-1185">Reference proteome</keyword>
<dbReference type="Proteomes" id="UP000001601">
    <property type="component" value="Unassembled WGS sequence"/>
</dbReference>
<reference evidence="4 5" key="1">
    <citation type="journal article" date="2007" name="Nature">
        <title>Light stimulates growth of proteorhodopsin-containing marine Flavobacteria.</title>
        <authorList>
            <person name="Gomez-Consarnau L."/>
            <person name="Gonzalez J.M."/>
            <person name="Coll-Llado M."/>
            <person name="Gourdon P."/>
            <person name="Pascher T."/>
            <person name="Neutze R."/>
            <person name="Pedros-Alio C."/>
            <person name="Pinhassi J."/>
        </authorList>
    </citation>
    <scope>NUCLEOTIDE SEQUENCE [LARGE SCALE GENOMIC DNA]</scope>
    <source>
        <strain evidence="4 5">MED217</strain>
    </source>
</reference>
<dbReference type="RefSeq" id="WP_009780454.1">
    <property type="nucleotide sequence ID" value="NZ_CH672395.1"/>
</dbReference>
<name>A3XNB7_LEEBM</name>
<dbReference type="OrthoDB" id="5491447at2"/>
<keyword evidence="2" id="KW-0732">Signal</keyword>
<dbReference type="InterPro" id="IPR025403">
    <property type="entry name" value="TgpA-like_C"/>
</dbReference>
<dbReference type="Pfam" id="PF13559">
    <property type="entry name" value="DUF4129"/>
    <property type="match status" value="1"/>
</dbReference>
<keyword evidence="1" id="KW-1133">Transmembrane helix</keyword>
<feature type="domain" description="Protein-glutamine gamma-glutamyltransferase-like C-terminal" evidence="3">
    <location>
        <begin position="174"/>
        <end position="238"/>
    </location>
</feature>
<keyword evidence="1" id="KW-0812">Transmembrane</keyword>
<feature type="chain" id="PRO_5002663754" description="Protein-glutamine gamma-glutamyltransferase-like C-terminal domain-containing protein" evidence="2">
    <location>
        <begin position="20"/>
        <end position="247"/>
    </location>
</feature>
<comment type="caution">
    <text evidence="4">The sequence shown here is derived from an EMBL/GenBank/DDBJ whole genome shotgun (WGS) entry which is preliminary data.</text>
</comment>
<dbReference type="EMBL" id="AANC01000006">
    <property type="protein sequence ID" value="EAQ48957.1"/>
    <property type="molecule type" value="Genomic_DNA"/>
</dbReference>
<keyword evidence="1" id="KW-0472">Membrane</keyword>
<dbReference type="HOGENOM" id="CLU_083272_1_0_10"/>
<dbReference type="AlphaFoldDB" id="A3XNB7"/>
<sequence>MIKKLIYILVCFFSFAGFAQTPGDSTATEKQIIYDDSQVAPVYFDEQAIDEYRQDDSFDYVAFVPPDTIWTRFKTWLNDLWSSFIEWILQGSEATGILGFLVSALPYLIILAVVGLLVWLFMRIDLAGSPLKKDSLNKVILSDEQEIIETQNIQELIDAALKAQNYRLAVRFYYLLLLQKLAQKDIIDWQVQKTNADYVYEIKNEVLRTDFTRLTRIYDFIWYGNFEVSQNAFSKAEQEFKKTTSSL</sequence>
<dbReference type="STRING" id="398720.MED217_10422"/>
<proteinExistence type="predicted"/>
<accession>A3XNB7</accession>
<feature type="transmembrane region" description="Helical" evidence="1">
    <location>
        <begin position="97"/>
        <end position="122"/>
    </location>
</feature>
<dbReference type="eggNOG" id="ENOG50303CZ">
    <property type="taxonomic scope" value="Bacteria"/>
</dbReference>
<gene>
    <name evidence="4" type="ORF">MED217_10422</name>
</gene>
<organism evidence="4 5">
    <name type="scientific">Leeuwenhoekiella blandensis (strain CECT 7118 / CCUG 51940 / KCTC 22103 / MED217)</name>
    <name type="common">Flavobacterium sp. (strain MED217)</name>
    <dbReference type="NCBI Taxonomy" id="398720"/>
    <lineage>
        <taxon>Bacteria</taxon>
        <taxon>Pseudomonadati</taxon>
        <taxon>Bacteroidota</taxon>
        <taxon>Flavobacteriia</taxon>
        <taxon>Flavobacteriales</taxon>
        <taxon>Flavobacteriaceae</taxon>
        <taxon>Leeuwenhoekiella</taxon>
    </lineage>
</organism>
<evidence type="ECO:0000259" key="3">
    <source>
        <dbReference type="Pfam" id="PF13559"/>
    </source>
</evidence>
<evidence type="ECO:0000256" key="2">
    <source>
        <dbReference type="SAM" id="SignalP"/>
    </source>
</evidence>
<evidence type="ECO:0000313" key="5">
    <source>
        <dbReference type="Proteomes" id="UP000001601"/>
    </source>
</evidence>
<protein>
    <recommendedName>
        <fullName evidence="3">Protein-glutamine gamma-glutamyltransferase-like C-terminal domain-containing protein</fullName>
    </recommendedName>
</protein>
<evidence type="ECO:0000313" key="4">
    <source>
        <dbReference type="EMBL" id="EAQ48957.1"/>
    </source>
</evidence>
<feature type="signal peptide" evidence="2">
    <location>
        <begin position="1"/>
        <end position="19"/>
    </location>
</feature>
<evidence type="ECO:0000256" key="1">
    <source>
        <dbReference type="SAM" id="Phobius"/>
    </source>
</evidence>